<dbReference type="InterPro" id="IPR019960">
    <property type="entry name" value="T1SS_VCA0849"/>
</dbReference>
<dbReference type="NCBIfam" id="NF033682">
    <property type="entry name" value="retention_LapA"/>
    <property type="match status" value="1"/>
</dbReference>
<keyword evidence="1" id="KW-0106">Calcium</keyword>
<dbReference type="NCBIfam" id="TIGR03661">
    <property type="entry name" value="T1SS_VCA0849"/>
    <property type="match status" value="1"/>
</dbReference>
<dbReference type="RefSeq" id="WP_096778846.1">
    <property type="nucleotide sequence ID" value="NZ_CP012621.1"/>
</dbReference>
<reference evidence="4" key="1">
    <citation type="submission" date="2015-09" db="EMBL/GenBank/DDBJ databases">
        <authorList>
            <person name="Shao Z."/>
            <person name="Wang L."/>
        </authorList>
    </citation>
    <scope>NUCLEOTIDE SEQUENCE [LARGE SCALE GENOMIC DNA]</scope>
    <source>
        <strain evidence="4">F13-1</strain>
    </source>
</reference>
<protein>
    <recommendedName>
        <fullName evidence="2">DUF5801 domain-containing protein</fullName>
    </recommendedName>
</protein>
<gene>
    <name evidence="3" type="ORF">AN401_06445</name>
</gene>
<evidence type="ECO:0000259" key="2">
    <source>
        <dbReference type="Pfam" id="PF19116"/>
    </source>
</evidence>
<evidence type="ECO:0000256" key="1">
    <source>
        <dbReference type="ARBA" id="ARBA00022837"/>
    </source>
</evidence>
<evidence type="ECO:0000313" key="3">
    <source>
        <dbReference type="EMBL" id="ATG73540.1"/>
    </source>
</evidence>
<dbReference type="Gene3D" id="2.60.40.3440">
    <property type="match status" value="4"/>
</dbReference>
<dbReference type="Pfam" id="PF17963">
    <property type="entry name" value="Big_9"/>
    <property type="match status" value="4"/>
</dbReference>
<dbReference type="NCBIfam" id="NF012211">
    <property type="entry name" value="tand_rpt_95"/>
    <property type="match status" value="4"/>
</dbReference>
<dbReference type="Gene3D" id="2.150.10.10">
    <property type="entry name" value="Serralysin-like metalloprotease, C-terminal"/>
    <property type="match status" value="1"/>
</dbReference>
<dbReference type="InterPro" id="IPR043824">
    <property type="entry name" value="DUF5801"/>
</dbReference>
<sequence>METTRIEKAVQILELEGRAYVIGQDGTLQLVAPGQILLPGTLLVTDENTRIVYDDNPELPAEAAQVPMDNDTLAEVDAIQAAILAGLDPTELFEAPAAGPAAGPVAAGVAGLGSGNGGFVVVDRVGGFVQPEAGFLTAFNPLAFETVDTLDLLLPADEPLPPNSIPTIVIIPQPPTDPEGQPQLPGVDGAFSWVSEAGLEGGSKAGNGQHVTQGIIAINTGTDALAALEVLVQNKDGIWINVTNGGVVEGLYGTLVINPDFTWIYTLNAPVAHENEGLVFDQDVLSDVFQIRVTDDDGDSASASLDIFILDDGPLAEDDSATQVEENAPITVEVFDNDKEGADGVDLASGVALVEGSLTGSGSLVYNNDGTFSYTPAAGEEGEVSFQYRLTDGDGDSATATVTITLQGDSKPTVSVLLAEGDDGVVWESALPVIGSGGGDLTASGSLDINTGNDALDFIEVQDKDGNWIKIDADGTLVQGDYGTLSVNTDGSWTYTLAEHSLDHDGIDQTGGADQVQDQFQVRVTDDDGDVSPEATLAVLINDDGPVAEDDSASQANENEPVTIDVFANDKAGADGVDLASGVALVEGSLTGSGSLVYNNDGTFSYTPAVGEEGEVSFQYRLTDGDGDSATATVTITLQGDSKPTVSVLLAEGDDGVVWESALPAGSGGGDLTASGSLDIKTGNDALDFIEVQDKDGNWIKIDADGTLVQGDYGTLSVNTDGSWTYTLAEHSLDHDGIDQTGGADQVQDQFQVRVTDDDGDVSPEAMLTIQVNDDGPVAEDDSASQANENEPVTIDVFANDKAGADGVDLASGVALVEGSLTGSGSLVYNNDGTFSYTPAAGEEGEVSFQYRLTDGDGDSATATVTITLQGDSKPTVSVLLAEGDDGVVWESALPAGSGGGDLTASGSLDIKTGNDALDFIEVQDKDGNWIKIDADGTLVQGDYGTLSVNTDGSWTYTLAEHTLDHDGIDQTGGADQVQDQFQVRVTDDDGDVSPEAMLTVLINDDGPVAEDDSASQANENEPVTIDVFANDKAGADGVDLASGVALVEGSLTGSGSLVYNNDGTFSYTPAAGEEGEVSFQYRLTDGDGDSATATVTITLQGDSKPTVSVLLAEGDDGVVWESALPAGSGGGDLTASGSLDIKTGNDALDFIEVQDKDGNWIKIDADGTLVQGDYGTLSVNTDGSWTYTLDTNSLEHDDPNAIGTADQVQDQFQVRVTDDDGDVSPEATLTVLINDDGPRVQADNAQDIQVQLDETATTSGVATIDTGAIVKGDDPDVEGSGYISRAQSEGALVTLTDEAFGADGPASEDSLVYALTVIQAESGLKVTDGAPISLVLLASGVVVGVVNGGDFDGQAAFAIHVDVATGVVTVEQYLSLQHPDATNPNDALPLAAGALGMTVTLTDGDGDSVTSAVVDVSGQISFKDDGPANFYPEGVHVVLGVEEPLPTTITKSLNFAENAGADGVGSVVFSIVDGQALLDENGNQLYMNNKPLFLFYNGSENNLKAMTQDGEVAFNAEINASGDMSITMFSGSLISSSIMTTVTDLSGVGGGNIPFKGLNIGSKQNPDPDASNDVLVTSEIMPLDDGVFGTVNSNANTLGVGTGNNLTAGEIIRYDLVTGLSVNDQKNSESYSFEGYQQTFSFLQNITVSGSNKDADFKLRIYAASGSATNATSSMVGATTDKQLSLTVDEIIIYDDKGVVQDNENHVAQDGDGVIIYNLGNGWSFKIVSFDEEGNAEAFNAIEIEAVESASGVVDNDNVSTDFKLGSFSFGQSSELEVVTFELPVTGFDGDGDSVSSTINVTVYPDIKSIEGTNDDNLLTASDDGSYLFGYAGNDILIGGAGDDILIGGLGNNTLTGGDGADIFRFIEADAGSVNTITDFEKGIDQLDLSELLNGEESGNLNDYLNFSLDNGDTLLTVSPGGDGGNTQVIRFENQDLLADYGVNSSSALINAMLDDQSLMVDKS</sequence>
<feature type="domain" description="DUF5801" evidence="2">
    <location>
        <begin position="1253"/>
        <end position="1413"/>
    </location>
</feature>
<dbReference type="GO" id="GO:0005509">
    <property type="term" value="F:calcium ion binding"/>
    <property type="evidence" value="ECO:0007669"/>
    <property type="project" value="InterPro"/>
</dbReference>
<dbReference type="EMBL" id="CP012621">
    <property type="protein sequence ID" value="ATG73540.1"/>
    <property type="molecule type" value="Genomic_DNA"/>
</dbReference>
<keyword evidence="4" id="KW-1185">Reference proteome</keyword>
<dbReference type="InterPro" id="IPR011049">
    <property type="entry name" value="Serralysin-like_metalloprot_C"/>
</dbReference>
<dbReference type="PRINTS" id="PR00313">
    <property type="entry name" value="CABNDNGRPT"/>
</dbReference>
<dbReference type="InterPro" id="IPR001343">
    <property type="entry name" value="Hemolysn_Ca-bd"/>
</dbReference>
<dbReference type="Pfam" id="PF19116">
    <property type="entry name" value="DUF5801"/>
    <property type="match status" value="1"/>
</dbReference>
<dbReference type="NCBIfam" id="TIGR01965">
    <property type="entry name" value="VCBS_repeat"/>
    <property type="match status" value="4"/>
</dbReference>
<organism evidence="3 4">
    <name type="scientific">Zobellella denitrificans</name>
    <dbReference type="NCBI Taxonomy" id="347534"/>
    <lineage>
        <taxon>Bacteria</taxon>
        <taxon>Pseudomonadati</taxon>
        <taxon>Pseudomonadota</taxon>
        <taxon>Gammaproteobacteria</taxon>
        <taxon>Aeromonadales</taxon>
        <taxon>Aeromonadaceae</taxon>
        <taxon>Zobellella</taxon>
    </lineage>
</organism>
<evidence type="ECO:0000313" key="4">
    <source>
        <dbReference type="Proteomes" id="UP000217763"/>
    </source>
</evidence>
<accession>A0A291HMY5</accession>
<dbReference type="KEGG" id="zdf:AN401_06445"/>
<dbReference type="Proteomes" id="UP000217763">
    <property type="component" value="Chromosome"/>
</dbReference>
<dbReference type="Pfam" id="PF00353">
    <property type="entry name" value="HemolysinCabind"/>
    <property type="match status" value="1"/>
</dbReference>
<proteinExistence type="predicted"/>
<dbReference type="InterPro" id="IPR047777">
    <property type="entry name" value="LapA-like_RM"/>
</dbReference>
<dbReference type="SUPFAM" id="SSF51120">
    <property type="entry name" value="beta-Roll"/>
    <property type="match status" value="1"/>
</dbReference>
<dbReference type="InterPro" id="IPR010221">
    <property type="entry name" value="VCBS_dom"/>
</dbReference>
<name>A0A291HMY5_9GAMM</name>